<reference evidence="2" key="1">
    <citation type="submission" date="2023-12" db="EMBL/GenBank/DDBJ databases">
        <title>Genome assembly of Anisodus tanguticus.</title>
        <authorList>
            <person name="Wang Y.-J."/>
        </authorList>
    </citation>
    <scope>NUCLEOTIDE SEQUENCE</scope>
    <source>
        <strain evidence="2">KB-2021</strain>
        <tissue evidence="2">Leaf</tissue>
    </source>
</reference>
<protein>
    <submittedName>
        <fullName evidence="2">Uncharacterized protein</fullName>
    </submittedName>
</protein>
<organism evidence="2 3">
    <name type="scientific">Anisodus tanguticus</name>
    <dbReference type="NCBI Taxonomy" id="243964"/>
    <lineage>
        <taxon>Eukaryota</taxon>
        <taxon>Viridiplantae</taxon>
        <taxon>Streptophyta</taxon>
        <taxon>Embryophyta</taxon>
        <taxon>Tracheophyta</taxon>
        <taxon>Spermatophyta</taxon>
        <taxon>Magnoliopsida</taxon>
        <taxon>eudicotyledons</taxon>
        <taxon>Gunneridae</taxon>
        <taxon>Pentapetalae</taxon>
        <taxon>asterids</taxon>
        <taxon>lamiids</taxon>
        <taxon>Solanales</taxon>
        <taxon>Solanaceae</taxon>
        <taxon>Solanoideae</taxon>
        <taxon>Hyoscyameae</taxon>
        <taxon>Anisodus</taxon>
    </lineage>
</organism>
<gene>
    <name evidence="2" type="ORF">RND71_019228</name>
</gene>
<evidence type="ECO:0000256" key="1">
    <source>
        <dbReference type="SAM" id="MobiDB-lite"/>
    </source>
</evidence>
<dbReference type="Proteomes" id="UP001291623">
    <property type="component" value="Unassembled WGS sequence"/>
</dbReference>
<dbReference type="EMBL" id="JAVYJV010000010">
    <property type="protein sequence ID" value="KAK4360276.1"/>
    <property type="molecule type" value="Genomic_DNA"/>
</dbReference>
<feature type="compositionally biased region" description="Basic residues" evidence="1">
    <location>
        <begin position="291"/>
        <end position="301"/>
    </location>
</feature>
<feature type="compositionally biased region" description="Polar residues" evidence="1">
    <location>
        <begin position="264"/>
        <end position="274"/>
    </location>
</feature>
<feature type="region of interest" description="Disordered" evidence="1">
    <location>
        <begin position="261"/>
        <end position="301"/>
    </location>
</feature>
<dbReference type="AlphaFoldDB" id="A0AAE1S0I7"/>
<accession>A0AAE1S0I7</accession>
<name>A0AAE1S0I7_9SOLA</name>
<proteinExistence type="predicted"/>
<comment type="caution">
    <text evidence="2">The sequence shown here is derived from an EMBL/GenBank/DDBJ whole genome shotgun (WGS) entry which is preliminary data.</text>
</comment>
<sequence>MEVKDPNKAKEVDKGKQKLNVSHANCNPKNPRHAIKVLNSGKVVGNVDDVYKWQTHKGRKNGNGNKQLDLPTNNNATIVPATVNPSTVNPNPNFANQFVALGEGDGINTDVVDVEGVKKGVVVENVKVGKELVAATVEIFEKAADFVEEFSLDASLKSSAIVVENSNGDNVQRIEESKVDTIEDNGTKVLENGTNMHNMDNTASGEQEAIQEVNINQVDKVQNGQIHVIPNNSVQKLKHKNTFDASILWPKSSVKKNVLAKNGASGSKEVTQKNQKVKDTKQVVQHEVISSKKKHNQNQEK</sequence>
<evidence type="ECO:0000313" key="2">
    <source>
        <dbReference type="EMBL" id="KAK4360276.1"/>
    </source>
</evidence>
<keyword evidence="3" id="KW-1185">Reference proteome</keyword>
<evidence type="ECO:0000313" key="3">
    <source>
        <dbReference type="Proteomes" id="UP001291623"/>
    </source>
</evidence>